<dbReference type="Pfam" id="PF13585">
    <property type="entry name" value="CHU_C"/>
    <property type="match status" value="1"/>
</dbReference>
<accession>A0ABM9P6L1</accession>
<reference evidence="2 3" key="1">
    <citation type="submission" date="2024-05" db="EMBL/GenBank/DDBJ databases">
        <authorList>
            <person name="Duchaud E."/>
        </authorList>
    </citation>
    <scope>NUCLEOTIDE SEQUENCE [LARGE SCALE GENOMIC DNA]</scope>
    <source>
        <strain evidence="2">Ena-SAMPLE-TAB-13-05-2024-13:56:06:370-140302</strain>
    </source>
</reference>
<evidence type="ECO:0000256" key="1">
    <source>
        <dbReference type="SAM" id="SignalP"/>
    </source>
</evidence>
<dbReference type="Proteomes" id="UP001497416">
    <property type="component" value="Unassembled WGS sequence"/>
</dbReference>
<evidence type="ECO:0000313" key="2">
    <source>
        <dbReference type="EMBL" id="CAL2094741.1"/>
    </source>
</evidence>
<organism evidence="2 3">
    <name type="scientific">Tenacibaculum platacis</name>
    <dbReference type="NCBI Taxonomy" id="3137852"/>
    <lineage>
        <taxon>Bacteria</taxon>
        <taxon>Pseudomonadati</taxon>
        <taxon>Bacteroidota</taxon>
        <taxon>Flavobacteriia</taxon>
        <taxon>Flavobacteriales</taxon>
        <taxon>Flavobacteriaceae</taxon>
        <taxon>Tenacibaculum</taxon>
    </lineage>
</organism>
<dbReference type="InterPro" id="IPR026341">
    <property type="entry name" value="T9SS_type_B"/>
</dbReference>
<comment type="caution">
    <text evidence="2">The sequence shown here is derived from an EMBL/GenBank/DDBJ whole genome shotgun (WGS) entry which is preliminary data.</text>
</comment>
<feature type="chain" id="PRO_5047080264" evidence="1">
    <location>
        <begin position="19"/>
        <end position="384"/>
    </location>
</feature>
<sequence length="384" mass="43258">MRFSAYLIVILVSSSTSAQTAFKNFGSVQLHDNAQVGFHTDLINDGQFEDNQGFTGFYSDNDVRVVSGLNRPVFNNVEIDAVNDLQLNTSLGITNELQFINGKVITPRNDVAVSLDFIRHDFFVGEDDDRHTDGYASVLSTNEFTFPIGDDDRLRPMITPSQNSETYFNGAYFFQNPNTPSTFSNPFTTTEKEVILKNISSYEFWDLDGSTETTVTLTWDSFSDVETISPLLQFLRVVGWSKAENKWINLGGVDIQGDLTEGRITSLTFTPDNYEVITIGSVFSDVELDGSDNYLISPNDDGSNDTLVFEGLELFEKNELIVFNRWGNIVYKKENYDNNWAALSNGRATIKAENKLPVGTYFYTLKFGNGELNQQKTGWVYINY</sequence>
<dbReference type="NCBIfam" id="TIGR04131">
    <property type="entry name" value="Bac_Flav_CTERM"/>
    <property type="match status" value="1"/>
</dbReference>
<name>A0ABM9P6L1_9FLAO</name>
<proteinExistence type="predicted"/>
<keyword evidence="3" id="KW-1185">Reference proteome</keyword>
<keyword evidence="1" id="KW-0732">Signal</keyword>
<gene>
    <name evidence="2" type="ORF">T190607A01A_80002</name>
</gene>
<protein>
    <submittedName>
        <fullName evidence="2">Gliding motility-associated-like protein</fullName>
    </submittedName>
</protein>
<feature type="signal peptide" evidence="1">
    <location>
        <begin position="1"/>
        <end position="18"/>
    </location>
</feature>
<dbReference type="EMBL" id="CAXIXY010000010">
    <property type="protein sequence ID" value="CAL2094741.1"/>
    <property type="molecule type" value="Genomic_DNA"/>
</dbReference>
<evidence type="ECO:0000313" key="3">
    <source>
        <dbReference type="Proteomes" id="UP001497416"/>
    </source>
</evidence>